<dbReference type="Proteomes" id="UP001595953">
    <property type="component" value="Unassembled WGS sequence"/>
</dbReference>
<protein>
    <submittedName>
        <fullName evidence="1">DUF6503 family protein</fullName>
    </submittedName>
</protein>
<accession>A0ABV9N1G2</accession>
<keyword evidence="2" id="KW-1185">Reference proteome</keyword>
<dbReference type="Pfam" id="PF20113">
    <property type="entry name" value="DUF6503"/>
    <property type="match status" value="1"/>
</dbReference>
<gene>
    <name evidence="1" type="ORF">ACFO5O_07225</name>
</gene>
<evidence type="ECO:0000313" key="1">
    <source>
        <dbReference type="EMBL" id="MFC4722106.1"/>
    </source>
</evidence>
<reference evidence="2" key="1">
    <citation type="journal article" date="2019" name="Int. J. Syst. Evol. Microbiol.">
        <title>The Global Catalogue of Microorganisms (GCM) 10K type strain sequencing project: providing services to taxonomists for standard genome sequencing and annotation.</title>
        <authorList>
            <consortium name="The Broad Institute Genomics Platform"/>
            <consortium name="The Broad Institute Genome Sequencing Center for Infectious Disease"/>
            <person name="Wu L."/>
            <person name="Ma J."/>
        </authorList>
    </citation>
    <scope>NUCLEOTIDE SEQUENCE [LARGE SCALE GENOMIC DNA]</scope>
    <source>
        <strain evidence="2">CCUG 63682</strain>
    </source>
</reference>
<proteinExistence type="predicted"/>
<dbReference type="RefSeq" id="WP_387962348.1">
    <property type="nucleotide sequence ID" value="NZ_JBHSGP010000012.1"/>
</dbReference>
<dbReference type="PROSITE" id="PS51257">
    <property type="entry name" value="PROKAR_LIPOPROTEIN"/>
    <property type="match status" value="1"/>
</dbReference>
<dbReference type="EMBL" id="JBHSGP010000012">
    <property type="protein sequence ID" value="MFC4722106.1"/>
    <property type="molecule type" value="Genomic_DNA"/>
</dbReference>
<sequence>MKYFQITFFIALTLVGCKEVSKTDSDLAQHVVEKAINVVGGDKFKSSVIEFDFRDRHYKATRDRWKFQYERFTQDSLGVIRDVLSNSGFQRFINDSLVTVADTMVVKYSNSINSVHYFSALPFGLNDKAVNKTYLGEAELKGKTYHKIKITFNEEGGGEDFEDVFVYWINKDNFHVDYLAYSYIEDNNDIGLRFREAYNRRQVNGLTFVDYNNYKPKATINSEYELDKLLVLDRKFENDSLQLLSKIELKNIQVNLLPKADQ</sequence>
<name>A0ABV9N1G2_9FLAO</name>
<comment type="caution">
    <text evidence="1">The sequence shown here is derived from an EMBL/GenBank/DDBJ whole genome shotgun (WGS) entry which is preliminary data.</text>
</comment>
<evidence type="ECO:0000313" key="2">
    <source>
        <dbReference type="Proteomes" id="UP001595953"/>
    </source>
</evidence>
<organism evidence="1 2">
    <name type="scientific">Geojedonia litorea</name>
    <dbReference type="NCBI Taxonomy" id="1268269"/>
    <lineage>
        <taxon>Bacteria</taxon>
        <taxon>Pseudomonadati</taxon>
        <taxon>Bacteroidota</taxon>
        <taxon>Flavobacteriia</taxon>
        <taxon>Flavobacteriales</taxon>
        <taxon>Flavobacteriaceae</taxon>
        <taxon>Geojedonia</taxon>
    </lineage>
</organism>
<dbReference type="InterPro" id="IPR045444">
    <property type="entry name" value="DUF6503"/>
</dbReference>